<keyword evidence="1" id="KW-1133">Transmembrane helix</keyword>
<comment type="caution">
    <text evidence="2">The sequence shown here is derived from an EMBL/GenBank/DDBJ whole genome shotgun (WGS) entry which is preliminary data.</text>
</comment>
<protein>
    <submittedName>
        <fullName evidence="2">ABC transporter permease</fullName>
    </submittedName>
</protein>
<evidence type="ECO:0000313" key="3">
    <source>
        <dbReference type="Proteomes" id="UP000564644"/>
    </source>
</evidence>
<gene>
    <name evidence="2" type="ORF">H7C18_14105</name>
</gene>
<dbReference type="PANTHER" id="PTHR37305:SF1">
    <property type="entry name" value="MEMBRANE PROTEIN"/>
    <property type="match status" value="1"/>
</dbReference>
<feature type="transmembrane region" description="Helical" evidence="1">
    <location>
        <begin position="151"/>
        <end position="177"/>
    </location>
</feature>
<feature type="transmembrane region" description="Helical" evidence="1">
    <location>
        <begin position="237"/>
        <end position="255"/>
    </location>
</feature>
<feature type="transmembrane region" description="Helical" evidence="1">
    <location>
        <begin position="20"/>
        <end position="38"/>
    </location>
</feature>
<name>A0A7X0SL65_9BACL</name>
<dbReference type="EMBL" id="JACJVO010000016">
    <property type="protein sequence ID" value="MBB6732050.1"/>
    <property type="molecule type" value="Genomic_DNA"/>
</dbReference>
<dbReference type="Pfam" id="PF12730">
    <property type="entry name" value="ABC2_membrane_4"/>
    <property type="match status" value="1"/>
</dbReference>
<dbReference type="RefSeq" id="WP_185129709.1">
    <property type="nucleotide sequence ID" value="NZ_JACJVO010000016.1"/>
</dbReference>
<accession>A0A7X0SL65</accession>
<feature type="transmembrane region" description="Helical" evidence="1">
    <location>
        <begin position="106"/>
        <end position="131"/>
    </location>
</feature>
<sequence>MSNLLSAEWYKLRKNGAFNLICSCIAIMTVLFVTVSYLSSPKIEGYRIGHSAIELYVNSLTLNSFLMKLHLGILAGFFISAEYASGVLKRSVSVGRDRRQIYLSKLGMFSLGIVLASLIAPLIAAAAGGVMSASGLLNGFGHPGSVPVAAYLLRTLGFTVLFAAALASVAAFIAVALADSGKTIGIALLFFLFIDQVLMALAQRYAIFEKLYDLSPFRLLAQTAEFHLNGGEWLTCVIAPLAALAVFTLLGISVFRKKEIQ</sequence>
<feature type="transmembrane region" description="Helical" evidence="1">
    <location>
        <begin position="65"/>
        <end position="85"/>
    </location>
</feature>
<evidence type="ECO:0000313" key="2">
    <source>
        <dbReference type="EMBL" id="MBB6732050.1"/>
    </source>
</evidence>
<dbReference type="Proteomes" id="UP000564644">
    <property type="component" value="Unassembled WGS sequence"/>
</dbReference>
<dbReference type="PANTHER" id="PTHR37305">
    <property type="entry name" value="INTEGRAL MEMBRANE PROTEIN-RELATED"/>
    <property type="match status" value="1"/>
</dbReference>
<dbReference type="AlphaFoldDB" id="A0A7X0SL65"/>
<keyword evidence="1" id="KW-0472">Membrane</keyword>
<keyword evidence="3" id="KW-1185">Reference proteome</keyword>
<evidence type="ECO:0000256" key="1">
    <source>
        <dbReference type="SAM" id="Phobius"/>
    </source>
</evidence>
<feature type="transmembrane region" description="Helical" evidence="1">
    <location>
        <begin position="184"/>
        <end position="207"/>
    </location>
</feature>
<keyword evidence="1" id="KW-0812">Transmembrane</keyword>
<reference evidence="2 3" key="1">
    <citation type="submission" date="2020-08" db="EMBL/GenBank/DDBJ databases">
        <title>Cohnella phylogeny.</title>
        <authorList>
            <person name="Dunlap C."/>
        </authorList>
    </citation>
    <scope>NUCLEOTIDE SEQUENCE [LARGE SCALE GENOMIC DNA]</scope>
    <source>
        <strain evidence="2 3">CBP 2801</strain>
    </source>
</reference>
<proteinExistence type="predicted"/>
<organism evidence="2 3">
    <name type="scientific">Cohnella zeiphila</name>
    <dbReference type="NCBI Taxonomy" id="2761120"/>
    <lineage>
        <taxon>Bacteria</taxon>
        <taxon>Bacillati</taxon>
        <taxon>Bacillota</taxon>
        <taxon>Bacilli</taxon>
        <taxon>Bacillales</taxon>
        <taxon>Paenibacillaceae</taxon>
        <taxon>Cohnella</taxon>
    </lineage>
</organism>